<feature type="domain" description="G-protein coupled receptors family 1 profile" evidence="6">
    <location>
        <begin position="50"/>
        <end position="295"/>
    </location>
</feature>
<evidence type="ECO:0000259" key="6">
    <source>
        <dbReference type="PROSITE" id="PS50262"/>
    </source>
</evidence>
<dbReference type="OMA" id="IVLFCES"/>
<evidence type="ECO:0000313" key="7">
    <source>
        <dbReference type="Ensembl" id="ENSPMRP00000028473.1"/>
    </source>
</evidence>
<accession>A0A670JTL7</accession>
<evidence type="ECO:0000256" key="1">
    <source>
        <dbReference type="ARBA" id="ARBA00004370"/>
    </source>
</evidence>
<name>A0A670JTL7_PODMU</name>
<evidence type="ECO:0000256" key="2">
    <source>
        <dbReference type="ARBA" id="ARBA00022692"/>
    </source>
</evidence>
<evidence type="ECO:0000256" key="5">
    <source>
        <dbReference type="SAM" id="Phobius"/>
    </source>
</evidence>
<dbReference type="OrthoDB" id="9943240at2759"/>
<dbReference type="SUPFAM" id="SSF81321">
    <property type="entry name" value="Family A G protein-coupled receptor-like"/>
    <property type="match status" value="1"/>
</dbReference>
<dbReference type="KEGG" id="pmua:114584942"/>
<dbReference type="InterPro" id="IPR017452">
    <property type="entry name" value="GPCR_Rhodpsn_7TM"/>
</dbReference>
<comment type="subcellular location">
    <subcellularLocation>
        <location evidence="1">Membrane</location>
    </subcellularLocation>
</comment>
<reference evidence="7" key="2">
    <citation type="submission" date="2025-08" db="UniProtKB">
        <authorList>
            <consortium name="Ensembl"/>
        </authorList>
    </citation>
    <scope>IDENTIFICATION</scope>
</reference>
<evidence type="ECO:0000256" key="3">
    <source>
        <dbReference type="ARBA" id="ARBA00022989"/>
    </source>
</evidence>
<keyword evidence="3 5" id="KW-1133">Transmembrane helix</keyword>
<evidence type="ECO:0000256" key="4">
    <source>
        <dbReference type="ARBA" id="ARBA00023136"/>
    </source>
</evidence>
<feature type="transmembrane region" description="Helical" evidence="5">
    <location>
        <begin position="71"/>
        <end position="92"/>
    </location>
</feature>
<dbReference type="RefSeq" id="XP_028562983.1">
    <property type="nucleotide sequence ID" value="XM_028707150.1"/>
</dbReference>
<keyword evidence="4 5" id="KW-0472">Membrane</keyword>
<feature type="transmembrane region" description="Helical" evidence="5">
    <location>
        <begin position="230"/>
        <end position="252"/>
    </location>
</feature>
<feature type="transmembrane region" description="Helical" evidence="5">
    <location>
        <begin position="153"/>
        <end position="171"/>
    </location>
</feature>
<reference evidence="7 8" key="1">
    <citation type="journal article" date="2019" name="Proc. Natl. Acad. Sci. U.S.A.">
        <title>Regulatory changes in pterin and carotenoid genes underlie balanced color polymorphisms in the wall lizard.</title>
        <authorList>
            <person name="Andrade P."/>
            <person name="Pinho C."/>
            <person name="Perez I de Lanuza G."/>
            <person name="Afonso S."/>
            <person name="Brejcha J."/>
            <person name="Rubin C.J."/>
            <person name="Wallerman O."/>
            <person name="Pereira P."/>
            <person name="Sabatino S.J."/>
            <person name="Bellati A."/>
            <person name="Pellitteri-Rosa D."/>
            <person name="Bosakova Z."/>
            <person name="Bunikis I."/>
            <person name="Carretero M.A."/>
            <person name="Feiner N."/>
            <person name="Marsik P."/>
            <person name="Pauperio F."/>
            <person name="Salvi D."/>
            <person name="Soler L."/>
            <person name="While G.M."/>
            <person name="Uller T."/>
            <person name="Font E."/>
            <person name="Andersson L."/>
            <person name="Carneiro M."/>
        </authorList>
    </citation>
    <scope>NUCLEOTIDE SEQUENCE</scope>
</reference>
<dbReference type="GO" id="GO:0016020">
    <property type="term" value="C:membrane"/>
    <property type="evidence" value="ECO:0007669"/>
    <property type="project" value="UniProtKB-SubCell"/>
</dbReference>
<proteinExistence type="predicted"/>
<sequence length="346" mass="39616">MVSHNMTWMKYPSQSRDSFTSFEDIIFSQHVISRFMHCYITLFVPTGLLAGIVILGILIKNHMQRTNEKLDIMLFAHTISNMLMILLSLTIITRPAYLKVSYFECGTLSFFFNLNYFSSQYLLVLMVLSFFLYRHPPQNALISKAHQNPMVSVAFALICAFCATLIVVALLGMENYHEETDCQLDPLFAWPEYEIIKFTFGFCIPSLAKLLCFILMFVKKVQPEIHPSRYNIHPYLTVLVITITMFVCRLFYNSMILSRTSLKIQRIIGTPQNELTMNIAEILLFSESCVSLVIILCLHKPCRIGLLNVITNLTKVCRRRHASNSPLEIVETRAEVSSGPSENGSH</sequence>
<feature type="transmembrane region" description="Helical" evidence="5">
    <location>
        <begin position="112"/>
        <end position="133"/>
    </location>
</feature>
<dbReference type="Ensembl" id="ENSPMRT00000030202.1">
    <property type="protein sequence ID" value="ENSPMRP00000028473.1"/>
    <property type="gene ID" value="ENSPMRG00000018390.1"/>
</dbReference>
<reference evidence="7" key="3">
    <citation type="submission" date="2025-09" db="UniProtKB">
        <authorList>
            <consortium name="Ensembl"/>
        </authorList>
    </citation>
    <scope>IDENTIFICATION</scope>
</reference>
<keyword evidence="8" id="KW-1185">Reference proteome</keyword>
<dbReference type="PANTHER" id="PTHR37680">
    <property type="entry name" value="C130050O18RIK PROTEIN"/>
    <property type="match status" value="1"/>
</dbReference>
<gene>
    <name evidence="7" type="primary">LOC114584942</name>
</gene>
<keyword evidence="2 5" id="KW-0812">Transmembrane</keyword>
<dbReference type="GeneID" id="114584942"/>
<organism evidence="7 8">
    <name type="scientific">Podarcis muralis</name>
    <name type="common">Wall lizard</name>
    <name type="synonym">Lacerta muralis</name>
    <dbReference type="NCBI Taxonomy" id="64176"/>
    <lineage>
        <taxon>Eukaryota</taxon>
        <taxon>Metazoa</taxon>
        <taxon>Chordata</taxon>
        <taxon>Craniata</taxon>
        <taxon>Vertebrata</taxon>
        <taxon>Euteleostomi</taxon>
        <taxon>Lepidosauria</taxon>
        <taxon>Squamata</taxon>
        <taxon>Bifurcata</taxon>
        <taxon>Unidentata</taxon>
        <taxon>Episquamata</taxon>
        <taxon>Laterata</taxon>
        <taxon>Lacertibaenia</taxon>
        <taxon>Lacertidae</taxon>
        <taxon>Podarcis</taxon>
    </lineage>
</organism>
<dbReference type="Gene3D" id="1.20.1070.10">
    <property type="entry name" value="Rhodopsin 7-helix transmembrane proteins"/>
    <property type="match status" value="1"/>
</dbReference>
<evidence type="ECO:0000313" key="8">
    <source>
        <dbReference type="Proteomes" id="UP000472272"/>
    </source>
</evidence>
<dbReference type="PROSITE" id="PS50262">
    <property type="entry name" value="G_PROTEIN_RECEP_F1_2"/>
    <property type="match status" value="1"/>
</dbReference>
<protein>
    <submittedName>
        <fullName evidence="7">Uncharacterized LOC114584942</fullName>
    </submittedName>
</protein>
<feature type="transmembrane region" description="Helical" evidence="5">
    <location>
        <begin position="195"/>
        <end position="218"/>
    </location>
</feature>
<dbReference type="PANTHER" id="PTHR37680:SF1">
    <property type="entry name" value="C130050O18RIK PROTEIN"/>
    <property type="match status" value="1"/>
</dbReference>
<dbReference type="GeneTree" id="ENSGT00390000006068"/>
<feature type="transmembrane region" description="Helical" evidence="5">
    <location>
        <begin position="39"/>
        <end position="59"/>
    </location>
</feature>
<dbReference type="Proteomes" id="UP000472272">
    <property type="component" value="Chromosome 14"/>
</dbReference>
<dbReference type="AlphaFoldDB" id="A0A670JTL7"/>